<accession>A0A7C9ISL2</accession>
<reference evidence="2 3" key="2">
    <citation type="submission" date="2020-03" db="EMBL/GenBank/DDBJ databases">
        <title>Kangsaoukella pontilimi gen. nov., sp. nov., a new member of the family Rhodobacteraceae isolated from a tidal mudflat.</title>
        <authorList>
            <person name="Kim I.S."/>
        </authorList>
    </citation>
    <scope>NUCLEOTIDE SEQUENCE [LARGE SCALE GENOMIC DNA]</scope>
    <source>
        <strain evidence="2 3">GH1-50</strain>
    </source>
</reference>
<keyword evidence="3" id="KW-1185">Reference proteome</keyword>
<feature type="transmembrane region" description="Helical" evidence="1">
    <location>
        <begin position="49"/>
        <end position="67"/>
    </location>
</feature>
<keyword evidence="1" id="KW-0812">Transmembrane</keyword>
<keyword evidence="1" id="KW-1133">Transmembrane helix</keyword>
<reference evidence="2 3" key="1">
    <citation type="submission" date="2019-12" db="EMBL/GenBank/DDBJ databases">
        <authorList>
            <person name="Lee S.D."/>
        </authorList>
    </citation>
    <scope>NUCLEOTIDE SEQUENCE [LARGE SCALE GENOMIC DNA]</scope>
    <source>
        <strain evidence="2 3">GH1-50</strain>
    </source>
</reference>
<protein>
    <submittedName>
        <fullName evidence="2">Uncharacterized protein</fullName>
    </submittedName>
</protein>
<evidence type="ECO:0000256" key="1">
    <source>
        <dbReference type="SAM" id="Phobius"/>
    </source>
</evidence>
<keyword evidence="1" id="KW-0472">Membrane</keyword>
<evidence type="ECO:0000313" key="2">
    <source>
        <dbReference type="EMBL" id="MXQ08706.1"/>
    </source>
</evidence>
<dbReference type="RefSeq" id="WP_160764613.1">
    <property type="nucleotide sequence ID" value="NZ_WUPT01000002.1"/>
</dbReference>
<dbReference type="AlphaFoldDB" id="A0A7C9ISL2"/>
<evidence type="ECO:0000313" key="3">
    <source>
        <dbReference type="Proteomes" id="UP000480350"/>
    </source>
</evidence>
<dbReference type="EMBL" id="WUPT01000002">
    <property type="protein sequence ID" value="MXQ08706.1"/>
    <property type="molecule type" value="Genomic_DNA"/>
</dbReference>
<sequence length="115" mass="12897">MSAYQFDEFERRMRRINRRHTKLSQGYVTTVNDDGLVIAKPHRRKSGSALRGLALIAIVVLVFKGFLHAQLGIDAYDERVERLAGGNAVEQAGAWIMTPDPVTLMLSEQISSLVR</sequence>
<name>A0A7C9ISL2_9RHOB</name>
<dbReference type="Proteomes" id="UP000480350">
    <property type="component" value="Unassembled WGS sequence"/>
</dbReference>
<organism evidence="2 3">
    <name type="scientific">Kangsaoukella pontilimi</name>
    <dbReference type="NCBI Taxonomy" id="2691042"/>
    <lineage>
        <taxon>Bacteria</taxon>
        <taxon>Pseudomonadati</taxon>
        <taxon>Pseudomonadota</taxon>
        <taxon>Alphaproteobacteria</taxon>
        <taxon>Rhodobacterales</taxon>
        <taxon>Paracoccaceae</taxon>
        <taxon>Kangsaoukella</taxon>
    </lineage>
</organism>
<gene>
    <name evidence="2" type="ORF">GQ651_12690</name>
</gene>
<comment type="caution">
    <text evidence="2">The sequence shown here is derived from an EMBL/GenBank/DDBJ whole genome shotgun (WGS) entry which is preliminary data.</text>
</comment>
<proteinExistence type="predicted"/>